<gene>
    <name evidence="2" type="ORF">ABUW_2656</name>
    <name evidence="4" type="ORF">EA686_04420</name>
    <name evidence="3" type="ORF">GNY86_07280</name>
</gene>
<dbReference type="EMBL" id="WPIP01000039">
    <property type="protein sequence ID" value="MVM91319.1"/>
    <property type="molecule type" value="Genomic_DNA"/>
</dbReference>
<dbReference type="Proteomes" id="UP000280073">
    <property type="component" value="Unassembled WGS sequence"/>
</dbReference>
<evidence type="ECO:0000313" key="7">
    <source>
        <dbReference type="Proteomes" id="UP000439424"/>
    </source>
</evidence>
<sequence>MIKTFLFISVLGFSLTGCVAVPILAMQHGQPTQTLNNAAYDKQTQSRLRVYSQYANVNTYTNTSCNEWSSKKIKNYFNSVMTSLPNTETISVGMPATKDSQSILKTPQKGWGPKLTFKEVILEANKPVVLDARRVETTARYTCQVAVSFTPEAGNDYEAWYSENNDTCSIKFNKITENKTDNLYSTQDFDNISMCK</sequence>
<dbReference type="EMBL" id="CP008706">
    <property type="protein sequence ID" value="AKA32377.1"/>
    <property type="molecule type" value="Genomic_DNA"/>
</dbReference>
<evidence type="ECO:0000313" key="3">
    <source>
        <dbReference type="EMBL" id="MVM91319.1"/>
    </source>
</evidence>
<evidence type="ECO:0000313" key="2">
    <source>
        <dbReference type="EMBL" id="AKA32377.1"/>
    </source>
</evidence>
<dbReference type="Proteomes" id="UP000439424">
    <property type="component" value="Unassembled WGS sequence"/>
</dbReference>
<evidence type="ECO:0000313" key="4">
    <source>
        <dbReference type="EMBL" id="RSR62411.1"/>
    </source>
</evidence>
<feature type="chain" id="PRO_5015036276" evidence="1">
    <location>
        <begin position="20"/>
        <end position="196"/>
    </location>
</feature>
<reference evidence="4 6" key="3">
    <citation type="submission" date="2018-10" db="EMBL/GenBank/DDBJ databases">
        <title>GWAS and RNA-Seq identify cryptic mechanisms of antimicrobial resistance in Acinetobacter baumannii.</title>
        <authorList>
            <person name="Sahl J.W."/>
        </authorList>
    </citation>
    <scope>NUCLEOTIDE SEQUENCE [LARGE SCALE GENOMIC DNA]</scope>
    <source>
        <strain evidence="4 6">TG28175</strain>
    </source>
</reference>
<dbReference type="RefSeq" id="WP_000597964.1">
    <property type="nucleotide sequence ID" value="NZ_AP031576.1"/>
</dbReference>
<evidence type="ECO:0000256" key="1">
    <source>
        <dbReference type="SAM" id="SignalP"/>
    </source>
</evidence>
<evidence type="ECO:0000313" key="6">
    <source>
        <dbReference type="Proteomes" id="UP000280073"/>
    </source>
</evidence>
<protein>
    <submittedName>
        <fullName evidence="2">Lipoprotein, putative</fullName>
    </submittedName>
</protein>
<name>A0A0D8GPM3_ACIBA</name>
<dbReference type="Proteomes" id="UP000032746">
    <property type="component" value="Chromosome"/>
</dbReference>
<dbReference type="PROSITE" id="PS51257">
    <property type="entry name" value="PROKAR_LIPOPROTEIN"/>
    <property type="match status" value="1"/>
</dbReference>
<reference evidence="5" key="2">
    <citation type="submission" date="2015-03" db="EMBL/GenBank/DDBJ databases">
        <authorList>
            <person name="Gallagher L.A."/>
            <person name="Hayden H.S."/>
            <person name="Weiss E.J."/>
            <person name="Hager K.R."/>
            <person name="Ramage E."/>
            <person name="Radey M.R."/>
            <person name="Bydalek R."/>
            <person name="Manoil C."/>
            <person name="Miller S.I."/>
            <person name="Brittnacher M.J."/>
        </authorList>
    </citation>
    <scope>NUCLEOTIDE SEQUENCE [LARGE SCALE GENOMIC DNA]</scope>
    <source>
        <strain evidence="5">AB5075-UW</strain>
    </source>
</reference>
<dbReference type="PATRIC" id="fig|470.1314.peg.637"/>
<organism evidence="2 5">
    <name type="scientific">Acinetobacter baumannii</name>
    <dbReference type="NCBI Taxonomy" id="470"/>
    <lineage>
        <taxon>Bacteria</taxon>
        <taxon>Pseudomonadati</taxon>
        <taxon>Pseudomonadota</taxon>
        <taxon>Gammaproteobacteria</taxon>
        <taxon>Moraxellales</taxon>
        <taxon>Moraxellaceae</taxon>
        <taxon>Acinetobacter</taxon>
        <taxon>Acinetobacter calcoaceticus/baumannii complex</taxon>
    </lineage>
</organism>
<reference evidence="3 7" key="4">
    <citation type="submission" date="2019-11" db="EMBL/GenBank/DDBJ databases">
        <title>Multidrug-resistant Acinetobacter baumannii moving toward extensively drug-resistant over fifteen years in South of Brazil.</title>
        <authorList>
            <person name="Fedrigo N.H."/>
            <person name="Cerdeira L."/>
            <person name="Fuga B."/>
            <person name="Marini P.V.B."/>
            <person name="Shinohara D.R."/>
            <person name="Carrara-Marroni F.E."/>
            <person name="Lincopan N."/>
            <person name="Tognim M.C.B."/>
        </authorList>
    </citation>
    <scope>NUCLEOTIDE SEQUENCE [LARGE SCALE GENOMIC DNA]</scope>
    <source>
        <strain evidence="3 7">Ac576</strain>
    </source>
</reference>
<dbReference type="OMA" id="EITHQIT"/>
<feature type="signal peptide" evidence="1">
    <location>
        <begin position="1"/>
        <end position="19"/>
    </location>
</feature>
<keyword evidence="2" id="KW-0449">Lipoprotein</keyword>
<accession>A0A0D8GPM3</accession>
<dbReference type="EMBL" id="RFDI01000158">
    <property type="protein sequence ID" value="RSR62411.1"/>
    <property type="molecule type" value="Genomic_DNA"/>
</dbReference>
<dbReference type="AlphaFoldDB" id="A0A0D8GPM3"/>
<keyword evidence="1" id="KW-0732">Signal</keyword>
<reference evidence="2 5" key="1">
    <citation type="journal article" date="2015" name="J. Bacteriol.">
        <title>Resources for Genetic and Genomic Analysis of Emerging Pathogen Acinetobacter baumannii.</title>
        <authorList>
            <person name="Gallagher L.A."/>
            <person name="Ramage E."/>
            <person name="Weiss E.J."/>
            <person name="Radey M."/>
            <person name="Hayden H.S."/>
            <person name="Held K.G."/>
            <person name="Huse H.K."/>
            <person name="Zurawski D.V."/>
            <person name="Brittnacher M.J."/>
            <person name="Manoil C."/>
        </authorList>
    </citation>
    <scope>NUCLEOTIDE SEQUENCE [LARGE SCALE GENOMIC DNA]</scope>
    <source>
        <strain evidence="2 5">AB5075-UW</strain>
    </source>
</reference>
<dbReference type="OrthoDB" id="6936169at2"/>
<evidence type="ECO:0000313" key="5">
    <source>
        <dbReference type="Proteomes" id="UP000032746"/>
    </source>
</evidence>
<proteinExistence type="predicted"/>